<sequence length="268" mass="29944">MIKVTSDLEVCRLPSRIENGLVQDRNFGSIRMGKLFRFTEKAQTSQNFKTNKRHCGKINFTVWTNHSGIMELYKKQIIGGLALGILGWLFVLVSMCVNGWFTYGEKPDHVYAGIFETCGENFCFSNDVGAGQYLGKVFGFATLTSIFPAGLLFIYVFKYIVRSKEENILFPGFAILFYLIEAISGFLTVVLFPTLGKNDIENLIIIRAGFRTDLKVSFCLGLMMIGIFLNTMSMVACFLHLKNMPSTPKVSETAAANTEEVVVDPGKV</sequence>
<feature type="transmembrane region" description="Helical" evidence="1">
    <location>
        <begin position="137"/>
        <end position="157"/>
    </location>
</feature>
<name>A0AAD8FKZ5_BIOPF</name>
<keyword evidence="1" id="KW-0472">Membrane</keyword>
<protein>
    <submittedName>
        <fullName evidence="2">Uncharacterized protein</fullName>
    </submittedName>
</protein>
<keyword evidence="3" id="KW-1185">Reference proteome</keyword>
<keyword evidence="1" id="KW-1133">Transmembrane helix</keyword>
<feature type="transmembrane region" description="Helical" evidence="1">
    <location>
        <begin position="169"/>
        <end position="195"/>
    </location>
</feature>
<dbReference type="Proteomes" id="UP001233172">
    <property type="component" value="Unassembled WGS sequence"/>
</dbReference>
<accession>A0AAD8FKZ5</accession>
<dbReference type="AlphaFoldDB" id="A0AAD8FKZ5"/>
<organism evidence="2 3">
    <name type="scientific">Biomphalaria pfeifferi</name>
    <name type="common">Bloodfluke planorb</name>
    <name type="synonym">Freshwater snail</name>
    <dbReference type="NCBI Taxonomy" id="112525"/>
    <lineage>
        <taxon>Eukaryota</taxon>
        <taxon>Metazoa</taxon>
        <taxon>Spiralia</taxon>
        <taxon>Lophotrochozoa</taxon>
        <taxon>Mollusca</taxon>
        <taxon>Gastropoda</taxon>
        <taxon>Heterobranchia</taxon>
        <taxon>Euthyneura</taxon>
        <taxon>Panpulmonata</taxon>
        <taxon>Hygrophila</taxon>
        <taxon>Lymnaeoidea</taxon>
        <taxon>Planorbidae</taxon>
        <taxon>Biomphalaria</taxon>
    </lineage>
</organism>
<evidence type="ECO:0000313" key="2">
    <source>
        <dbReference type="EMBL" id="KAK0067341.1"/>
    </source>
</evidence>
<evidence type="ECO:0000313" key="3">
    <source>
        <dbReference type="Proteomes" id="UP001233172"/>
    </source>
</evidence>
<proteinExistence type="predicted"/>
<feature type="transmembrane region" description="Helical" evidence="1">
    <location>
        <begin position="77"/>
        <end position="101"/>
    </location>
</feature>
<keyword evidence="1" id="KW-0812">Transmembrane</keyword>
<dbReference type="EMBL" id="JASAOG010000008">
    <property type="protein sequence ID" value="KAK0067341.1"/>
    <property type="molecule type" value="Genomic_DNA"/>
</dbReference>
<reference evidence="2" key="2">
    <citation type="submission" date="2023-04" db="EMBL/GenBank/DDBJ databases">
        <authorList>
            <person name="Bu L."/>
            <person name="Lu L."/>
            <person name="Laidemitt M.R."/>
            <person name="Zhang S.M."/>
            <person name="Mutuku M."/>
            <person name="Mkoji G."/>
            <person name="Steinauer M."/>
            <person name="Loker E.S."/>
        </authorList>
    </citation>
    <scope>NUCLEOTIDE SEQUENCE</scope>
    <source>
        <strain evidence="2">KasaAsao</strain>
        <tissue evidence="2">Whole Snail</tissue>
    </source>
</reference>
<comment type="caution">
    <text evidence="2">The sequence shown here is derived from an EMBL/GenBank/DDBJ whole genome shotgun (WGS) entry which is preliminary data.</text>
</comment>
<feature type="transmembrane region" description="Helical" evidence="1">
    <location>
        <begin position="215"/>
        <end position="239"/>
    </location>
</feature>
<evidence type="ECO:0000256" key="1">
    <source>
        <dbReference type="SAM" id="Phobius"/>
    </source>
</evidence>
<gene>
    <name evidence="2" type="ORF">Bpfe_003439</name>
</gene>
<reference evidence="2" key="1">
    <citation type="journal article" date="2023" name="PLoS Negl. Trop. Dis.">
        <title>A genome sequence for Biomphalaria pfeifferi, the major vector snail for the human-infecting parasite Schistosoma mansoni.</title>
        <authorList>
            <person name="Bu L."/>
            <person name="Lu L."/>
            <person name="Laidemitt M.R."/>
            <person name="Zhang S.M."/>
            <person name="Mutuku M."/>
            <person name="Mkoji G."/>
            <person name="Steinauer M."/>
            <person name="Loker E.S."/>
        </authorList>
    </citation>
    <scope>NUCLEOTIDE SEQUENCE</scope>
    <source>
        <strain evidence="2">KasaAsao</strain>
    </source>
</reference>